<sequence length="594" mass="64559">MESSGTADLEGAVLDDDVVSSVRKPLLEEPAGEAPPNPWLARIIILLWLCMTPLAIYYRKEITEFVRYVASRGAEQGSLFYLYYVIVFVCTVACCVSLEIMVGRCRSAANAAQIISSGFVFSHIHGPLCRFPNFPGAYSIDGVLIGTALSFIAYFITMFLCFLLSRHLLKGVVHRYLRHYKYYGALIKATEREGFSLVAMIRLSPFFPPTIVSYIFGSTNVGTRDYCLATFAAIPSIGFFTYLGSLIEDLSDDAMTILYAICAVRVASSERLSQRDAHGLLEEDGDESKANDAEGSVDGVSGVLVPVQQKVGRHDDDGREQPVQRRGHTEGGVLVLSAQGLREVQPHDATEPDGETDHEAHATDDHEVLGPEQRLAPELLDDEKEGNHTSEEAQHAGQTHEVGGEGAAHDADEELRGVGDEDVDAGELLHYRQPANDDDGVSVLGDLQGSEYAQRGGGGLERLDVRLHLAHDGFNIFLAVEQRDDALGVLIAAFLDQDVRGVVLDDGENNQQRDKAEDNGPGLSHAPNEAVRIGDFHSSGATVSTEDAAVQQLPRVHQQLTDSDEHRVDGAVDAAFVARADLRQEHGDDAGHAD</sequence>
<evidence type="ECO:0000256" key="6">
    <source>
        <dbReference type="SAM" id="MobiDB-lite"/>
    </source>
</evidence>
<feature type="region of interest" description="Disordered" evidence="6">
    <location>
        <begin position="281"/>
        <end position="371"/>
    </location>
</feature>
<evidence type="ECO:0000256" key="5">
    <source>
        <dbReference type="ARBA" id="ARBA00023136"/>
    </source>
</evidence>
<feature type="region of interest" description="Disordered" evidence="6">
    <location>
        <begin position="506"/>
        <end position="528"/>
    </location>
</feature>
<comment type="caution">
    <text evidence="9">The sequence shown here is derived from an EMBL/GenBank/DDBJ whole genome shotgun (WGS) entry which is preliminary data.</text>
</comment>
<dbReference type="GO" id="GO:0005886">
    <property type="term" value="C:plasma membrane"/>
    <property type="evidence" value="ECO:0007669"/>
    <property type="project" value="UniProtKB-SubCell"/>
</dbReference>
<evidence type="ECO:0000313" key="10">
    <source>
        <dbReference type="Proteomes" id="UP001497744"/>
    </source>
</evidence>
<dbReference type="GeneID" id="94196885"/>
<feature type="transmembrane region" description="Helical" evidence="7">
    <location>
        <begin position="39"/>
        <end position="58"/>
    </location>
</feature>
<feature type="domain" description="VTT" evidence="8">
    <location>
        <begin position="142"/>
        <end position="245"/>
    </location>
</feature>
<evidence type="ECO:0000256" key="2">
    <source>
        <dbReference type="ARBA" id="ARBA00022475"/>
    </source>
</evidence>
<feature type="compositionally biased region" description="Basic and acidic residues" evidence="6">
    <location>
        <begin position="312"/>
        <end position="329"/>
    </location>
</feature>
<keyword evidence="2" id="KW-1003">Cell membrane</keyword>
<keyword evidence="3 7" id="KW-0812">Transmembrane</keyword>
<comment type="subcellular location">
    <subcellularLocation>
        <location evidence="1">Cell membrane</location>
        <topology evidence="1">Multi-pass membrane protein</topology>
    </subcellularLocation>
</comment>
<organism evidence="9 10">
    <name type="scientific">Babesia caballi</name>
    <dbReference type="NCBI Taxonomy" id="5871"/>
    <lineage>
        <taxon>Eukaryota</taxon>
        <taxon>Sar</taxon>
        <taxon>Alveolata</taxon>
        <taxon>Apicomplexa</taxon>
        <taxon>Aconoidasida</taxon>
        <taxon>Piroplasmida</taxon>
        <taxon>Babesiidae</taxon>
        <taxon>Babesia</taxon>
    </lineage>
</organism>
<reference evidence="9 10" key="1">
    <citation type="submission" date="2021-06" db="EMBL/GenBank/DDBJ databases">
        <title>Genome sequence of Babesia caballi.</title>
        <authorList>
            <person name="Yamagishi J."/>
            <person name="Kidaka T."/>
            <person name="Ochi A."/>
        </authorList>
    </citation>
    <scope>NUCLEOTIDE SEQUENCE [LARGE SCALE GENOMIC DNA]</scope>
    <source>
        <strain evidence="9">USDA-D6B2</strain>
    </source>
</reference>
<evidence type="ECO:0000256" key="1">
    <source>
        <dbReference type="ARBA" id="ARBA00004651"/>
    </source>
</evidence>
<keyword evidence="5 7" id="KW-0472">Membrane</keyword>
<evidence type="ECO:0000256" key="3">
    <source>
        <dbReference type="ARBA" id="ARBA00022692"/>
    </source>
</evidence>
<proteinExistence type="predicted"/>
<accession>A0AAV4M052</accession>
<dbReference type="Pfam" id="PF09335">
    <property type="entry name" value="VTT_dom"/>
    <property type="match status" value="1"/>
</dbReference>
<evidence type="ECO:0000313" key="9">
    <source>
        <dbReference type="EMBL" id="GIX65404.1"/>
    </source>
</evidence>
<keyword evidence="4 7" id="KW-1133">Transmembrane helix</keyword>
<feature type="compositionally biased region" description="Basic and acidic residues" evidence="6">
    <location>
        <begin position="281"/>
        <end position="292"/>
    </location>
</feature>
<dbReference type="EMBL" id="BPLF01000004">
    <property type="protein sequence ID" value="GIX65404.1"/>
    <property type="molecule type" value="Genomic_DNA"/>
</dbReference>
<dbReference type="InterPro" id="IPR032816">
    <property type="entry name" value="VTT_dom"/>
</dbReference>
<feature type="transmembrane region" description="Helical" evidence="7">
    <location>
        <begin position="143"/>
        <end position="165"/>
    </location>
</feature>
<keyword evidence="10" id="KW-1185">Reference proteome</keyword>
<dbReference type="InterPro" id="IPR015414">
    <property type="entry name" value="TMEM64"/>
</dbReference>
<evidence type="ECO:0000259" key="8">
    <source>
        <dbReference type="Pfam" id="PF09335"/>
    </source>
</evidence>
<evidence type="ECO:0000256" key="4">
    <source>
        <dbReference type="ARBA" id="ARBA00022989"/>
    </source>
</evidence>
<feature type="transmembrane region" description="Helical" evidence="7">
    <location>
        <begin position="79"/>
        <end position="102"/>
    </location>
</feature>
<dbReference type="PANTHER" id="PTHR12677:SF59">
    <property type="entry name" value="GOLGI APPARATUS MEMBRANE PROTEIN TVP38-RELATED"/>
    <property type="match status" value="1"/>
</dbReference>
<dbReference type="RefSeq" id="XP_067717473.1">
    <property type="nucleotide sequence ID" value="XM_067861372.1"/>
</dbReference>
<protein>
    <submittedName>
        <fullName evidence="9">SNARE associated Golgi protein, putative</fullName>
    </submittedName>
</protein>
<name>A0AAV4M052_BABCB</name>
<dbReference type="AlphaFoldDB" id="A0AAV4M052"/>
<feature type="compositionally biased region" description="Basic and acidic residues" evidence="6">
    <location>
        <begin position="385"/>
        <end position="394"/>
    </location>
</feature>
<feature type="region of interest" description="Disordered" evidence="6">
    <location>
        <begin position="385"/>
        <end position="410"/>
    </location>
</feature>
<dbReference type="Proteomes" id="UP001497744">
    <property type="component" value="Unassembled WGS sequence"/>
</dbReference>
<feature type="compositionally biased region" description="Basic and acidic residues" evidence="6">
    <location>
        <begin position="344"/>
        <end position="369"/>
    </location>
</feature>
<dbReference type="PANTHER" id="PTHR12677">
    <property type="entry name" value="GOLGI APPARATUS MEMBRANE PROTEIN TVP38-RELATED"/>
    <property type="match status" value="1"/>
</dbReference>
<gene>
    <name evidence="9" type="ORF">BcabD6B2_48390</name>
</gene>
<evidence type="ECO:0000256" key="7">
    <source>
        <dbReference type="SAM" id="Phobius"/>
    </source>
</evidence>